<evidence type="ECO:0000256" key="8">
    <source>
        <dbReference type="ARBA" id="ARBA00023136"/>
    </source>
</evidence>
<feature type="short sequence motif" description="TonB C-terminal box" evidence="12">
    <location>
        <begin position="714"/>
        <end position="731"/>
    </location>
</feature>
<feature type="domain" description="TonB-dependent receptor-like beta-barrel" evidence="16">
    <location>
        <begin position="259"/>
        <end position="702"/>
    </location>
</feature>
<dbReference type="PROSITE" id="PS52016">
    <property type="entry name" value="TONB_DEPENDENT_REC_3"/>
    <property type="match status" value="1"/>
</dbReference>
<evidence type="ECO:0000256" key="14">
    <source>
        <dbReference type="SAM" id="MobiDB-lite"/>
    </source>
</evidence>
<evidence type="ECO:0000259" key="16">
    <source>
        <dbReference type="Pfam" id="PF00593"/>
    </source>
</evidence>
<feature type="signal peptide" evidence="15">
    <location>
        <begin position="1"/>
        <end position="23"/>
    </location>
</feature>
<evidence type="ECO:0000256" key="3">
    <source>
        <dbReference type="ARBA" id="ARBA00022448"/>
    </source>
</evidence>
<comment type="subcellular location">
    <subcellularLocation>
        <location evidence="1 11">Cell outer membrane</location>
        <topology evidence="1 11">Multi-pass membrane protein</topology>
    </subcellularLocation>
</comment>
<keyword evidence="10 11" id="KW-0998">Cell outer membrane</keyword>
<evidence type="ECO:0000256" key="4">
    <source>
        <dbReference type="ARBA" id="ARBA00022452"/>
    </source>
</evidence>
<dbReference type="eggNOG" id="COG4772">
    <property type="taxonomic scope" value="Bacteria"/>
</dbReference>
<keyword evidence="4 11" id="KW-1134">Transmembrane beta strand</keyword>
<dbReference type="Gene3D" id="2.40.170.20">
    <property type="entry name" value="TonB-dependent receptor, beta-barrel domain"/>
    <property type="match status" value="1"/>
</dbReference>
<dbReference type="AlphaFoldDB" id="F5RCB1"/>
<comment type="caution">
    <text evidence="18">The sequence shown here is derived from an EMBL/GenBank/DDBJ whole genome shotgun (WGS) entry which is preliminary data.</text>
</comment>
<dbReference type="PROSITE" id="PS01156">
    <property type="entry name" value="TONB_DEPENDENT_REC_2"/>
    <property type="match status" value="1"/>
</dbReference>
<dbReference type="Proteomes" id="UP000005019">
    <property type="component" value="Unassembled WGS sequence"/>
</dbReference>
<evidence type="ECO:0000256" key="7">
    <source>
        <dbReference type="ARBA" id="ARBA00023077"/>
    </source>
</evidence>
<dbReference type="InterPro" id="IPR036942">
    <property type="entry name" value="Beta-barrel_TonB_sf"/>
</dbReference>
<dbReference type="STRING" id="1000565.METUNv1_01915"/>
<proteinExistence type="inferred from homology"/>
<dbReference type="OrthoDB" id="9760494at2"/>
<name>F5RCB1_METUF</name>
<dbReference type="InterPro" id="IPR037066">
    <property type="entry name" value="Plug_dom_sf"/>
</dbReference>
<evidence type="ECO:0000256" key="13">
    <source>
        <dbReference type="RuleBase" id="RU003357"/>
    </source>
</evidence>
<keyword evidence="9" id="KW-0675">Receptor</keyword>
<keyword evidence="7 13" id="KW-0798">TonB box</keyword>
<keyword evidence="6 15" id="KW-0732">Signal</keyword>
<keyword evidence="5 11" id="KW-0812">Transmembrane</keyword>
<evidence type="ECO:0008006" key="20">
    <source>
        <dbReference type="Google" id="ProtNLM"/>
    </source>
</evidence>
<dbReference type="InterPro" id="IPR012910">
    <property type="entry name" value="Plug_dom"/>
</dbReference>
<evidence type="ECO:0000313" key="19">
    <source>
        <dbReference type="Proteomes" id="UP000005019"/>
    </source>
</evidence>
<evidence type="ECO:0000256" key="15">
    <source>
        <dbReference type="SAM" id="SignalP"/>
    </source>
</evidence>
<evidence type="ECO:0000256" key="1">
    <source>
        <dbReference type="ARBA" id="ARBA00004571"/>
    </source>
</evidence>
<evidence type="ECO:0000256" key="9">
    <source>
        <dbReference type="ARBA" id="ARBA00023170"/>
    </source>
</evidence>
<dbReference type="Gene3D" id="2.170.130.10">
    <property type="entry name" value="TonB-dependent receptor, plug domain"/>
    <property type="match status" value="1"/>
</dbReference>
<dbReference type="InterPro" id="IPR010917">
    <property type="entry name" value="TonB_rcpt_CS"/>
</dbReference>
<dbReference type="SUPFAM" id="SSF56935">
    <property type="entry name" value="Porins"/>
    <property type="match status" value="1"/>
</dbReference>
<reference evidence="18 19" key="1">
    <citation type="journal article" date="2011" name="J. Bacteriol.">
        <title>Genome sequence of Methyloversatilis universalis FAM5T, a methylotrophic representative of the order Rhodocyclales.</title>
        <authorList>
            <person name="Kittichotirat W."/>
            <person name="Good N.M."/>
            <person name="Hall R."/>
            <person name="Bringel F."/>
            <person name="Lajus A."/>
            <person name="Medigue C."/>
            <person name="Smalley N.E."/>
            <person name="Beck D."/>
            <person name="Bumgarner R."/>
            <person name="Vuilleumier S."/>
            <person name="Kalyuzhnaya M.G."/>
        </authorList>
    </citation>
    <scope>NUCLEOTIDE SEQUENCE [LARGE SCALE GENOMIC DNA]</scope>
    <source>
        <strain evidence="19">ATCC BAA-1314 / JCM 13912 / FAM5</strain>
    </source>
</reference>
<keyword evidence="3 11" id="KW-0813">Transport</keyword>
<evidence type="ECO:0000256" key="11">
    <source>
        <dbReference type="PROSITE-ProRule" id="PRU01360"/>
    </source>
</evidence>
<dbReference type="RefSeq" id="WP_008061111.1">
    <property type="nucleotide sequence ID" value="NZ_AFHG01000048.1"/>
</dbReference>
<protein>
    <recommendedName>
        <fullName evidence="20">TonB-dependent receptor</fullName>
    </recommendedName>
</protein>
<dbReference type="PANTHER" id="PTHR30442:SF0">
    <property type="entry name" value="FE(3+) DICITRATE TRANSPORT PROTEIN FECA"/>
    <property type="match status" value="1"/>
</dbReference>
<evidence type="ECO:0000256" key="10">
    <source>
        <dbReference type="ARBA" id="ARBA00023237"/>
    </source>
</evidence>
<evidence type="ECO:0000256" key="5">
    <source>
        <dbReference type="ARBA" id="ARBA00022692"/>
    </source>
</evidence>
<comment type="similarity">
    <text evidence="2 11 13">Belongs to the TonB-dependent receptor family.</text>
</comment>
<dbReference type="EMBL" id="AFHG01000048">
    <property type="protein sequence ID" value="EGK71691.1"/>
    <property type="molecule type" value="Genomic_DNA"/>
</dbReference>
<sequence>MSRLTLLAAALAAGFVLPSAARAQTAEAAPGVVLDAVDITSSILPSRMEHVPGSTAVIDEQALEAQRPFTVKEALRSVPGVHTVDEDSFGLGLNIGIRGLDPRRTSRTLLLEDGMPLFLAPYGDPSAHYSTPLDRVQRIEVVKGSGQVLYGPQTVGGMINFVTRPVPKKGVEGSVSATVGNNDFRGWHANVGAGGERGGVMLDLLQKSGDGVRRGHDFDVREATLKGQLNINPQHTLLGKVGYYEEDSHITETGLGAVEYAEDRLQAPTARQDRFEHTRKSVQLQHIFQINDDVKLATQAYYVDAQRASFRQINEPGTLGGRSEMDRCPGVVATEANSRNCGGRWRPRDYTYWGIEPRLDFRHDAFGVPSDAVIGFRYHEEDIMRNQFRGADPRFQSLSYAQSFQNVNGGTGHREQIDIQVEAKSYYAQNTFYVGDWSLTPGVRYEDIRIKTDVMRAEGQPQNNPESNLTNNQSKLLPGFGVAWNGLAGTTVFAGVHKGFAPPRPDRDIDAPGGANTAVVSKTRPEQSTNWELGVRSRYFTGVGIEATLFQTDFDDIVIQDNGRFFNGGESKQAGLELGGRVDFGRIFRTAHNVYLSAAYTHLFTAKFKKDVASEGIVAGNRLPYAPKHLLSAAIGYQHPVGFDARIGADHVSEQYVDGANTTVENLEGTEGTIPSYTLFNASVNFRPTGSKTSYFLSAYNLTDREYLVSRVDGKFAGRERQVFAGIRYSF</sequence>
<dbReference type="GO" id="GO:0033214">
    <property type="term" value="P:siderophore-iron import into cell"/>
    <property type="evidence" value="ECO:0007669"/>
    <property type="project" value="TreeGrafter"/>
</dbReference>
<evidence type="ECO:0000313" key="18">
    <source>
        <dbReference type="EMBL" id="EGK71691.1"/>
    </source>
</evidence>
<dbReference type="Pfam" id="PF07715">
    <property type="entry name" value="Plug"/>
    <property type="match status" value="1"/>
</dbReference>
<accession>F5RCB1</accession>
<dbReference type="CDD" id="cd01347">
    <property type="entry name" value="ligand_gated_channel"/>
    <property type="match status" value="1"/>
</dbReference>
<dbReference type="PANTHER" id="PTHR30442">
    <property type="entry name" value="IRON III DICITRATE TRANSPORT PROTEIN FECA"/>
    <property type="match status" value="1"/>
</dbReference>
<keyword evidence="8 11" id="KW-0472">Membrane</keyword>
<feature type="domain" description="TonB-dependent receptor plug" evidence="17">
    <location>
        <begin position="49"/>
        <end position="157"/>
    </location>
</feature>
<keyword evidence="19" id="KW-1185">Reference proteome</keyword>
<gene>
    <name evidence="18" type="ORF">METUNv1_01915</name>
</gene>
<evidence type="ECO:0000256" key="12">
    <source>
        <dbReference type="PROSITE-ProRule" id="PRU10144"/>
    </source>
</evidence>
<dbReference type="Pfam" id="PF00593">
    <property type="entry name" value="TonB_dep_Rec_b-barrel"/>
    <property type="match status" value="1"/>
</dbReference>
<evidence type="ECO:0000256" key="2">
    <source>
        <dbReference type="ARBA" id="ARBA00009810"/>
    </source>
</evidence>
<evidence type="ECO:0000259" key="17">
    <source>
        <dbReference type="Pfam" id="PF07715"/>
    </source>
</evidence>
<dbReference type="GO" id="GO:0009279">
    <property type="term" value="C:cell outer membrane"/>
    <property type="evidence" value="ECO:0007669"/>
    <property type="project" value="UniProtKB-SubCell"/>
</dbReference>
<dbReference type="InterPro" id="IPR039426">
    <property type="entry name" value="TonB-dep_rcpt-like"/>
</dbReference>
<feature type="chain" id="PRO_5003331424" description="TonB-dependent receptor" evidence="15">
    <location>
        <begin position="24"/>
        <end position="731"/>
    </location>
</feature>
<feature type="region of interest" description="Disordered" evidence="14">
    <location>
        <begin position="504"/>
        <end position="523"/>
    </location>
</feature>
<evidence type="ECO:0000256" key="6">
    <source>
        <dbReference type="ARBA" id="ARBA00022729"/>
    </source>
</evidence>
<dbReference type="InterPro" id="IPR000531">
    <property type="entry name" value="Beta-barrel_TonB"/>
</dbReference>
<organism evidence="18 19">
    <name type="scientific">Methyloversatilis universalis (strain ATCC BAA-1314 / DSM 25237 / JCM 13912 / CCUG 52030 / FAM5)</name>
    <dbReference type="NCBI Taxonomy" id="1000565"/>
    <lineage>
        <taxon>Bacteria</taxon>
        <taxon>Pseudomonadati</taxon>
        <taxon>Pseudomonadota</taxon>
        <taxon>Betaproteobacteria</taxon>
        <taxon>Nitrosomonadales</taxon>
        <taxon>Sterolibacteriaceae</taxon>
        <taxon>Methyloversatilis</taxon>
    </lineage>
</organism>